<reference evidence="2 3" key="1">
    <citation type="submission" date="2016-11" db="EMBL/GenBank/DDBJ databases">
        <authorList>
            <person name="Varghese N."/>
            <person name="Submissions S."/>
        </authorList>
    </citation>
    <scope>NUCLEOTIDE SEQUENCE [LARGE SCALE GENOMIC DNA]</scope>
    <source>
        <strain evidence="2 3">DSM 28249</strain>
    </source>
</reference>
<dbReference type="Pfam" id="PF07728">
    <property type="entry name" value="AAA_5"/>
    <property type="match status" value="1"/>
</dbReference>
<sequence>MPYQNLAEAWEADQFAGLRDRLKAIRDDARSGGEDYRILMPDSEKPYNRLSSWSSWLAQYGRFIAGEPPGAAKDADRIRQHVLEQYIEPAREEGASHVDVLVRDVNTALNLNEAWPNICQALAGKIFQDLAQVSAPERIGADQSSATVFRFGLDEPMASQNERPFTLFDSAGNPYQPVKNFNRSNGVSAYRIKPKGAGNKADEAIETKDMVDVARAMLVDGLASRVKAIAGGTVNYLTYGGEKLVRYQLDADIAKKIGVPASGSVQEPTKQVENTMAIAQQDERPTATSLILYGPPGTGKTFSTAAEAVKLCGEPVPEDRDELMAAYQGLLAAGRIEFVTFHQSMAYEEFVEGRQPMTGADDGEDTSSGGFRLETVPGIFRRIARRAEVSRGTVSAETKLSLEGRRVFKMSIGAKYLPEDAPLFEEAIEKNCAIFGFYEFDLSDPRFGTREAIHAAAEARRKEDPEAFVSQPASMMTNLFRNSLKVGDVLIVTKGNLLVRAIGIVEGDYEFSPIEGRAGDYAHRRAVNWLWVDRDGIEASDIAKVGLVQRTIYEIDKSSLNVPALERYMNSQQNEGPSEPEPFVLIIDEINRANISKVFGELITLLEPDKRLGQPNQLKVRLPYSGDEFGVPSNLHIVGTMNTADRSIALLDTALRRRFTFREIMPNPAVLKEAAARTGIDLPTLLTIFNERIEYLYDRDHQIGHAYFTGCDTRADVDQVMRHKVIPLLAEYFFEDWGKIAAVLGDLDTHDGPIEGGFLNRSVLKAPPGLDNGEAMQRFRWDVRDDGFDYARLLGS</sequence>
<evidence type="ECO:0000313" key="3">
    <source>
        <dbReference type="Proteomes" id="UP000322545"/>
    </source>
</evidence>
<keyword evidence="3" id="KW-1185">Reference proteome</keyword>
<dbReference type="GO" id="GO:0016887">
    <property type="term" value="F:ATP hydrolysis activity"/>
    <property type="evidence" value="ECO:0007669"/>
    <property type="project" value="InterPro"/>
</dbReference>
<dbReference type="SUPFAM" id="SSF52540">
    <property type="entry name" value="P-loop containing nucleoside triphosphate hydrolases"/>
    <property type="match status" value="1"/>
</dbReference>
<dbReference type="AlphaFoldDB" id="A0A1M7IDF9"/>
<feature type="domain" description="AAA+ ATPase" evidence="1">
    <location>
        <begin position="286"/>
        <end position="669"/>
    </location>
</feature>
<name>A0A1M7IDF9_9RHOB</name>
<dbReference type="InterPro" id="IPR003593">
    <property type="entry name" value="AAA+_ATPase"/>
</dbReference>
<dbReference type="InterPro" id="IPR052934">
    <property type="entry name" value="Methyl-DNA_Rec/Restrict_Enz"/>
</dbReference>
<dbReference type="SMART" id="SM00382">
    <property type="entry name" value="AAA"/>
    <property type="match status" value="1"/>
</dbReference>
<dbReference type="PANTHER" id="PTHR37291:SF1">
    <property type="entry name" value="TYPE IV METHYL-DIRECTED RESTRICTION ENZYME ECOKMCRB SUBUNIT"/>
    <property type="match status" value="1"/>
</dbReference>
<evidence type="ECO:0000259" key="1">
    <source>
        <dbReference type="SMART" id="SM00382"/>
    </source>
</evidence>
<proteinExistence type="predicted"/>
<protein>
    <submittedName>
        <fullName evidence="2">5-methylcytosine-specific restriction enzyme B</fullName>
    </submittedName>
</protein>
<dbReference type="InterPro" id="IPR027417">
    <property type="entry name" value="P-loop_NTPase"/>
</dbReference>
<dbReference type="GO" id="GO:0005524">
    <property type="term" value="F:ATP binding"/>
    <property type="evidence" value="ECO:0007669"/>
    <property type="project" value="InterPro"/>
</dbReference>
<dbReference type="InterPro" id="IPR011704">
    <property type="entry name" value="ATPase_dyneun-rel_AAA"/>
</dbReference>
<dbReference type="EMBL" id="FRCB01000007">
    <property type="protein sequence ID" value="SHM38715.1"/>
    <property type="molecule type" value="Genomic_DNA"/>
</dbReference>
<dbReference type="Gene3D" id="3.40.50.300">
    <property type="entry name" value="P-loop containing nucleotide triphosphate hydrolases"/>
    <property type="match status" value="2"/>
</dbReference>
<dbReference type="Proteomes" id="UP000322545">
    <property type="component" value="Unassembled WGS sequence"/>
</dbReference>
<accession>A0A1M7IDF9</accession>
<dbReference type="PANTHER" id="PTHR37291">
    <property type="entry name" value="5-METHYLCYTOSINE-SPECIFIC RESTRICTION ENZYME B"/>
    <property type="match status" value="1"/>
</dbReference>
<gene>
    <name evidence="2" type="ORF">SAMN05443432_10725</name>
</gene>
<evidence type="ECO:0000313" key="2">
    <source>
        <dbReference type="EMBL" id="SHM38715.1"/>
    </source>
</evidence>
<organism evidence="2 3">
    <name type="scientific">Roseovarius litoreus</name>
    <dbReference type="NCBI Taxonomy" id="1155722"/>
    <lineage>
        <taxon>Bacteria</taxon>
        <taxon>Pseudomonadati</taxon>
        <taxon>Pseudomonadota</taxon>
        <taxon>Alphaproteobacteria</taxon>
        <taxon>Rhodobacterales</taxon>
        <taxon>Roseobacteraceae</taxon>
        <taxon>Roseovarius</taxon>
    </lineage>
</organism>